<protein>
    <submittedName>
        <fullName evidence="1">Adhesin HecA-like repeat protein</fullName>
    </submittedName>
</protein>
<keyword evidence="2" id="KW-1185">Reference proteome</keyword>
<name>A0A366I9W0_9GAMM</name>
<dbReference type="AlphaFoldDB" id="A0A366I9W0"/>
<dbReference type="InterPro" id="IPR010069">
    <property type="entry name" value="CdiA_FHA1_rpt"/>
</dbReference>
<dbReference type="NCBIfam" id="TIGR01731">
    <property type="entry name" value="fil_hemag_20aa"/>
    <property type="match status" value="4"/>
</dbReference>
<proteinExistence type="predicted"/>
<dbReference type="RefSeq" id="WP_276309731.1">
    <property type="nucleotide sequence ID" value="NZ_MJMA01000004.1"/>
</dbReference>
<dbReference type="InterPro" id="IPR011050">
    <property type="entry name" value="Pectin_lyase_fold/virulence"/>
</dbReference>
<dbReference type="InterPro" id="IPR012334">
    <property type="entry name" value="Pectin_lyas_fold"/>
</dbReference>
<dbReference type="EMBL" id="QNRY01000004">
    <property type="protein sequence ID" value="RBP65824.1"/>
    <property type="molecule type" value="Genomic_DNA"/>
</dbReference>
<accession>A0A366I9W0</accession>
<dbReference type="Gene3D" id="2.160.20.10">
    <property type="entry name" value="Single-stranded right-handed beta-helix, Pectin lyase-like"/>
    <property type="match status" value="1"/>
</dbReference>
<evidence type="ECO:0000313" key="2">
    <source>
        <dbReference type="Proteomes" id="UP000253046"/>
    </source>
</evidence>
<sequence length="324" mass="33202">MALDTSALGGMYSNRITLVSSDKGVGVNLGNLSARSGDIRLSANGKLSVGDAIAQGNIQAQGGSLALQGKQQAGGELNLSGKAEIALTDADLRAEQSVTLAAESELKSNNTWISAGVDAQGVVKSGQRLTIKSDGVTLNNTQLAADNVAIKADKALRQDEQSVIKADSELDIQGKAIALSGIAGAQSVRLEAEILIGSRSAELQATNSATVRATQQGDWQGGLAAGNTLTLAGGQIAQRGTLAARTLNLNVDSLDNQGNLLGVDALNLTATGDFRNQGMLISGGDSQLSVRALDNRGTLSGNGQTTIDASTIRNDGKMIAKYRC</sequence>
<comment type="caution">
    <text evidence="1">The sequence shown here is derived from an EMBL/GenBank/DDBJ whole genome shotgun (WGS) entry which is preliminary data.</text>
</comment>
<dbReference type="Proteomes" id="UP000253046">
    <property type="component" value="Unassembled WGS sequence"/>
</dbReference>
<evidence type="ECO:0000313" key="1">
    <source>
        <dbReference type="EMBL" id="RBP65824.1"/>
    </source>
</evidence>
<gene>
    <name evidence="1" type="ORF">DES54_10489</name>
</gene>
<reference evidence="1 2" key="1">
    <citation type="submission" date="2018-06" db="EMBL/GenBank/DDBJ databases">
        <title>Genomic Encyclopedia of Type Strains, Phase IV (KMG-IV): sequencing the most valuable type-strain genomes for metagenomic binning, comparative biology and taxonomic classification.</title>
        <authorList>
            <person name="Goeker M."/>
        </authorList>
    </citation>
    <scope>NUCLEOTIDE SEQUENCE [LARGE SCALE GENOMIC DNA]</scope>
    <source>
        <strain evidence="1 2">DSM 30166</strain>
    </source>
</reference>
<organism evidence="1 2">
    <name type="scientific">Brenneria salicis ATCC 15712 = DSM 30166</name>
    <dbReference type="NCBI Taxonomy" id="714314"/>
    <lineage>
        <taxon>Bacteria</taxon>
        <taxon>Pseudomonadati</taxon>
        <taxon>Pseudomonadota</taxon>
        <taxon>Gammaproteobacteria</taxon>
        <taxon>Enterobacterales</taxon>
        <taxon>Pectobacteriaceae</taxon>
        <taxon>Brenneria</taxon>
    </lineage>
</organism>
<dbReference type="SUPFAM" id="SSF51126">
    <property type="entry name" value="Pectin lyase-like"/>
    <property type="match status" value="1"/>
</dbReference>